<dbReference type="SUPFAM" id="SSF49265">
    <property type="entry name" value="Fibronectin type III"/>
    <property type="match status" value="1"/>
</dbReference>
<dbReference type="SMART" id="SM00060">
    <property type="entry name" value="FN3"/>
    <property type="match status" value="2"/>
</dbReference>
<feature type="signal peptide" evidence="1">
    <location>
        <begin position="1"/>
        <end position="16"/>
    </location>
</feature>
<dbReference type="SMR" id="A0A0M4EDQ5"/>
<keyword evidence="5" id="KW-1185">Reference proteome</keyword>
<protein>
    <submittedName>
        <fullName evidence="4">Kal1</fullName>
    </submittedName>
</protein>
<dbReference type="GO" id="GO:0030182">
    <property type="term" value="P:neuron differentiation"/>
    <property type="evidence" value="ECO:0007669"/>
    <property type="project" value="TreeGrafter"/>
</dbReference>
<reference evidence="4 5" key="1">
    <citation type="submission" date="2015-08" db="EMBL/GenBank/DDBJ databases">
        <title>Ancestral chromatin configuration constrains chromatin evolution on differentiating sex chromosomes in Drosophila.</title>
        <authorList>
            <person name="Zhou Q."/>
            <person name="Bachtrog D."/>
        </authorList>
    </citation>
    <scope>NUCLEOTIDE SEQUENCE [LARGE SCALE GENOMIC DNA]</scope>
    <source>
        <tissue evidence="4">Whole larvae</tissue>
    </source>
</reference>
<proteinExistence type="predicted"/>
<accession>A0A0M4EDQ5</accession>
<dbReference type="SUPFAM" id="SSF57256">
    <property type="entry name" value="Elafin-like"/>
    <property type="match status" value="1"/>
</dbReference>
<dbReference type="EMBL" id="CP012526">
    <property type="protein sequence ID" value="ALC45978.1"/>
    <property type="molecule type" value="Genomic_DNA"/>
</dbReference>
<dbReference type="GO" id="GO:0005576">
    <property type="term" value="C:extracellular region"/>
    <property type="evidence" value="ECO:0007669"/>
    <property type="project" value="InterPro"/>
</dbReference>
<dbReference type="Gene3D" id="4.10.75.10">
    <property type="entry name" value="Elafin-like"/>
    <property type="match status" value="1"/>
</dbReference>
<name>A0A0M4EDQ5_DROBS</name>
<sequence>MLSLALTLLLASLAAATLTMRQRDSSDIKDKILELQCLARCESAAHWQRCLDQCQLELLRAPRAGSCPSSAASARQTAHLSCLDNCAYDHDCSEVYKCCASSCGPVCLEPVGLRNNSLLPTIPKILAYKLPRSHKVELTIESSLLPYYFHVEVRSHIGRLFSARKLGMWQPQRVEKILETTSSRSKFMDIFFNIRPGRWYQVRVAAVNAYGFRGYSQPSRPFTLATNPKPPKAPNDLKVIAKHYDGRRYMSVRLVWCPSKSNLPVEKYKIIWSLYIGNKEPLSKEATIFTEKAYVKDTHQFEINKLLANSSYYIQVQAMSISGARRLKSDKKALLFNTTLQPMEPQAPLECGTHSYRHRHHQHASSSISLELSSTPTINTNELAGSVELAVGSRANYEVRFRLNRKFGMIVQILGFQPHKEKVYELCPQETNCEQREFSAIRVKKDSLEFSKLKYNTTYMLKALHPEHNSVLADNDQDNNKPFVFTTPKCESFRKRFPKMQIKCSD</sequence>
<dbReference type="Proteomes" id="UP000494163">
    <property type="component" value="Chromosome 3R"/>
</dbReference>
<evidence type="ECO:0000259" key="2">
    <source>
        <dbReference type="PROSITE" id="PS50853"/>
    </source>
</evidence>
<evidence type="ECO:0000313" key="4">
    <source>
        <dbReference type="EMBL" id="ALC45978.1"/>
    </source>
</evidence>
<dbReference type="GO" id="GO:0009986">
    <property type="term" value="C:cell surface"/>
    <property type="evidence" value="ECO:0007669"/>
    <property type="project" value="TreeGrafter"/>
</dbReference>
<dbReference type="GO" id="GO:0030414">
    <property type="term" value="F:peptidase inhibitor activity"/>
    <property type="evidence" value="ECO:0007669"/>
    <property type="project" value="InterPro"/>
</dbReference>
<dbReference type="PROSITE" id="PS50853">
    <property type="entry name" value="FN3"/>
    <property type="match status" value="1"/>
</dbReference>
<feature type="chain" id="PRO_5005793115" evidence="1">
    <location>
        <begin position="17"/>
        <end position="506"/>
    </location>
</feature>
<dbReference type="InterPro" id="IPR042447">
    <property type="entry name" value="Anosmin-1"/>
</dbReference>
<feature type="domain" description="WAP" evidence="3">
    <location>
        <begin position="60"/>
        <end position="111"/>
    </location>
</feature>
<gene>
    <name evidence="4" type="ORF">Dbus_chr3Rg728</name>
</gene>
<organism evidence="4 5">
    <name type="scientific">Drosophila busckii</name>
    <name type="common">Fruit fly</name>
    <dbReference type="NCBI Taxonomy" id="30019"/>
    <lineage>
        <taxon>Eukaryota</taxon>
        <taxon>Metazoa</taxon>
        <taxon>Ecdysozoa</taxon>
        <taxon>Arthropoda</taxon>
        <taxon>Hexapoda</taxon>
        <taxon>Insecta</taxon>
        <taxon>Pterygota</taxon>
        <taxon>Neoptera</taxon>
        <taxon>Endopterygota</taxon>
        <taxon>Diptera</taxon>
        <taxon>Brachycera</taxon>
        <taxon>Muscomorpha</taxon>
        <taxon>Ephydroidea</taxon>
        <taxon>Drosophilidae</taxon>
        <taxon>Drosophila</taxon>
    </lineage>
</organism>
<dbReference type="SMART" id="SM00217">
    <property type="entry name" value="WAP"/>
    <property type="match status" value="1"/>
</dbReference>
<dbReference type="InterPro" id="IPR036116">
    <property type="entry name" value="FN3_sf"/>
</dbReference>
<dbReference type="OMA" id="YIQVQAM"/>
<evidence type="ECO:0000313" key="5">
    <source>
        <dbReference type="Proteomes" id="UP000494163"/>
    </source>
</evidence>
<dbReference type="PANTHER" id="PTHR14131:SF5">
    <property type="entry name" value="ANOSMIN-1"/>
    <property type="match status" value="1"/>
</dbReference>
<dbReference type="Pfam" id="PF00095">
    <property type="entry name" value="WAP"/>
    <property type="match status" value="1"/>
</dbReference>
<dbReference type="InterPro" id="IPR013783">
    <property type="entry name" value="Ig-like_fold"/>
</dbReference>
<dbReference type="CDD" id="cd00063">
    <property type="entry name" value="FN3"/>
    <property type="match status" value="2"/>
</dbReference>
<dbReference type="PANTHER" id="PTHR14131">
    <property type="entry name" value="ANOSMIN"/>
    <property type="match status" value="1"/>
</dbReference>
<dbReference type="InterPro" id="IPR036645">
    <property type="entry name" value="Elafin-like_sf"/>
</dbReference>
<dbReference type="STRING" id="30019.A0A0M4EDQ5"/>
<evidence type="ECO:0000256" key="1">
    <source>
        <dbReference type="SAM" id="SignalP"/>
    </source>
</evidence>
<dbReference type="OrthoDB" id="9985779at2759"/>
<dbReference type="PROSITE" id="PS51390">
    <property type="entry name" value="WAP"/>
    <property type="match status" value="1"/>
</dbReference>
<dbReference type="CDD" id="cd00199">
    <property type="entry name" value="WAP"/>
    <property type="match status" value="1"/>
</dbReference>
<feature type="domain" description="Fibronectin type-III" evidence="2">
    <location>
        <begin position="233"/>
        <end position="342"/>
    </location>
</feature>
<dbReference type="InterPro" id="IPR003961">
    <property type="entry name" value="FN3_dom"/>
</dbReference>
<evidence type="ECO:0000259" key="3">
    <source>
        <dbReference type="PROSITE" id="PS51390"/>
    </source>
</evidence>
<dbReference type="InterPro" id="IPR008197">
    <property type="entry name" value="WAP_dom"/>
</dbReference>
<dbReference type="Gene3D" id="2.60.40.10">
    <property type="entry name" value="Immunoglobulins"/>
    <property type="match status" value="2"/>
</dbReference>
<dbReference type="AlphaFoldDB" id="A0A0M4EDQ5"/>
<keyword evidence="1" id="KW-0732">Signal</keyword>